<evidence type="ECO:0000313" key="3">
    <source>
        <dbReference type="Proteomes" id="UP000008311"/>
    </source>
</evidence>
<dbReference type="Proteomes" id="UP000008311">
    <property type="component" value="Unassembled WGS sequence"/>
</dbReference>
<protein>
    <submittedName>
        <fullName evidence="2">Uncharacterized protein</fullName>
    </submittedName>
</protein>
<dbReference type="EMBL" id="EQ975021">
    <property type="protein sequence ID" value="EEF27862.1"/>
    <property type="molecule type" value="Genomic_DNA"/>
</dbReference>
<organism evidence="2 3">
    <name type="scientific">Ricinus communis</name>
    <name type="common">Castor bean</name>
    <dbReference type="NCBI Taxonomy" id="3988"/>
    <lineage>
        <taxon>Eukaryota</taxon>
        <taxon>Viridiplantae</taxon>
        <taxon>Streptophyta</taxon>
        <taxon>Embryophyta</taxon>
        <taxon>Tracheophyta</taxon>
        <taxon>Spermatophyta</taxon>
        <taxon>Magnoliopsida</taxon>
        <taxon>eudicotyledons</taxon>
        <taxon>Gunneridae</taxon>
        <taxon>Pentapetalae</taxon>
        <taxon>rosids</taxon>
        <taxon>fabids</taxon>
        <taxon>Malpighiales</taxon>
        <taxon>Euphorbiaceae</taxon>
        <taxon>Acalyphoideae</taxon>
        <taxon>Acalypheae</taxon>
        <taxon>Ricinus</taxon>
    </lineage>
</organism>
<dbReference type="AlphaFoldDB" id="B9T8F2"/>
<reference evidence="3" key="1">
    <citation type="journal article" date="2010" name="Nat. Biotechnol.">
        <title>Draft genome sequence of the oilseed species Ricinus communis.</title>
        <authorList>
            <person name="Chan A.P."/>
            <person name="Crabtree J."/>
            <person name="Zhao Q."/>
            <person name="Lorenzi H."/>
            <person name="Orvis J."/>
            <person name="Puiu D."/>
            <person name="Melake-Berhan A."/>
            <person name="Jones K.M."/>
            <person name="Redman J."/>
            <person name="Chen G."/>
            <person name="Cahoon E.B."/>
            <person name="Gedil M."/>
            <person name="Stanke M."/>
            <person name="Haas B.J."/>
            <person name="Wortman J.R."/>
            <person name="Fraser-Liggett C.M."/>
            <person name="Ravel J."/>
            <person name="Rabinowicz P.D."/>
        </authorList>
    </citation>
    <scope>NUCLEOTIDE SEQUENCE [LARGE SCALE GENOMIC DNA]</scope>
    <source>
        <strain evidence="3">cv. Hale</strain>
    </source>
</reference>
<proteinExistence type="predicted"/>
<gene>
    <name evidence="2" type="ORF">RCOM_0162210</name>
</gene>
<feature type="region of interest" description="Disordered" evidence="1">
    <location>
        <begin position="16"/>
        <end position="41"/>
    </location>
</feature>
<name>B9T8F2_RICCO</name>
<sequence length="65" mass="6982">MESKIFSASPSHKIVPAPAYNLMDGPPGERQPAALASTPQPAEQIEIHGLKWETPLKSGTPVQFT</sequence>
<evidence type="ECO:0000313" key="2">
    <source>
        <dbReference type="EMBL" id="EEF27862.1"/>
    </source>
</evidence>
<dbReference type="InParanoid" id="B9T8F2"/>
<accession>B9T8F2</accession>
<keyword evidence="3" id="KW-1185">Reference proteome</keyword>
<evidence type="ECO:0000256" key="1">
    <source>
        <dbReference type="SAM" id="MobiDB-lite"/>
    </source>
</evidence>